<dbReference type="Proteomes" id="UP000229340">
    <property type="component" value="Plasmid pNP7-3"/>
</dbReference>
<dbReference type="EMBL" id="CP024446">
    <property type="protein sequence ID" value="ATR79987.1"/>
    <property type="molecule type" value="Genomic_DNA"/>
</dbReference>
<reference evidence="2" key="1">
    <citation type="submission" date="2017-10" db="EMBL/GenBank/DDBJ databases">
        <title>Complete genome sequence of Moraxella osloensis NP7 isolated from human skin.</title>
        <authorList>
            <person name="Lee K."/>
            <person name="Lim J.Y."/>
            <person name="Hwang I."/>
        </authorList>
    </citation>
    <scope>NUCLEOTIDE SEQUENCE [LARGE SCALE GENOMIC DNA]</scope>
    <source>
        <strain evidence="2">NP7</strain>
        <plasmid evidence="2">pnp7-3</plasmid>
    </source>
</reference>
<geneLocation type="plasmid" evidence="2">
    <name>pnp7-3</name>
</geneLocation>
<accession>A0A2D2LY90</accession>
<name>A0A2D2LY90_FAUOS</name>
<sequence length="194" mass="22113">MHKLYKRDNEKLYYREMWYEKENACLVRHHGEVGDEGETEVVSLSLDAEQSTETQVKTQVDSHMADFIKEGMAAGYTPFDDKDKHWLAIQIPLREAVGTHETFDFLEDVEGYVSEKLGWNGLGEMDGHDIGNGKINVFCLVVDAALAVALLQSALSPEYDEWFKHIKIATRPNDSDIDYQLKYAADGDPDFDIF</sequence>
<proteinExistence type="predicted"/>
<evidence type="ECO:0000313" key="2">
    <source>
        <dbReference type="Proteomes" id="UP000229340"/>
    </source>
</evidence>
<protein>
    <recommendedName>
        <fullName evidence="3">WGR domain-containing protein</fullName>
    </recommendedName>
</protein>
<dbReference type="AlphaFoldDB" id="A0A2D2LY90"/>
<gene>
    <name evidence="1" type="ORF">NP7_11585</name>
</gene>
<dbReference type="RefSeq" id="WP_100271289.1">
    <property type="nucleotide sequence ID" value="NZ_CP024446.1"/>
</dbReference>
<evidence type="ECO:0008006" key="3">
    <source>
        <dbReference type="Google" id="ProtNLM"/>
    </source>
</evidence>
<evidence type="ECO:0000313" key="1">
    <source>
        <dbReference type="EMBL" id="ATR79987.1"/>
    </source>
</evidence>
<organism evidence="1 2">
    <name type="scientific">Faucicola osloensis</name>
    <name type="common">Moraxella osloensis</name>
    <dbReference type="NCBI Taxonomy" id="34062"/>
    <lineage>
        <taxon>Bacteria</taxon>
        <taxon>Pseudomonadati</taxon>
        <taxon>Pseudomonadota</taxon>
        <taxon>Gammaproteobacteria</taxon>
        <taxon>Moraxellales</taxon>
        <taxon>Moraxellaceae</taxon>
        <taxon>Faucicola</taxon>
    </lineage>
</organism>
<keyword evidence="1" id="KW-0614">Plasmid</keyword>